<reference evidence="16 17" key="2">
    <citation type="journal article" date="2015" name="J. Bacteriol.">
        <title>Genomic, proteomic, and biochemical analysis of the organohalide respiratory pathway in Desulfitobacterium dehalogenans.</title>
        <authorList>
            <person name="Kruse T."/>
            <person name="van de Pas B.A."/>
            <person name="Atteia A."/>
            <person name="Krab K."/>
            <person name="Hagen W.R."/>
            <person name="Goodwin L."/>
            <person name="Chain P."/>
            <person name="Boeren S."/>
            <person name="Maphosa F."/>
            <person name="Schraa G."/>
            <person name="de Vos W.M."/>
            <person name="van der Oost J."/>
            <person name="Smidt H."/>
            <person name="Stams A.J."/>
        </authorList>
    </citation>
    <scope>NUCLEOTIDE SEQUENCE [LARGE SCALE GENOMIC DNA]</scope>
    <source>
        <strain evidence="17">ATCC 51507 / DSM 9161 / JW/IU-DC1</strain>
    </source>
</reference>
<feature type="binding site" evidence="12">
    <location>
        <begin position="31"/>
        <end position="34"/>
    </location>
    <ligand>
        <name>8-oxo-dGTP</name>
        <dbReference type="ChEBI" id="CHEBI:77896"/>
    </ligand>
</feature>
<evidence type="ECO:0000256" key="9">
    <source>
        <dbReference type="ARBA" id="ARBA00023204"/>
    </source>
</evidence>
<feature type="binding site" evidence="13">
    <location>
        <position position="34"/>
    </location>
    <ligand>
        <name>Mg(2+)</name>
        <dbReference type="ChEBI" id="CHEBI:18420"/>
    </ligand>
</feature>
<evidence type="ECO:0000256" key="12">
    <source>
        <dbReference type="PIRSR" id="PIRSR603561-1"/>
    </source>
</evidence>
<reference evidence="17" key="1">
    <citation type="submission" date="2012-06" db="EMBL/GenBank/DDBJ databases">
        <title>Complete sequence of Desulfitobacterium dehalogenans ATCC 51507.</title>
        <authorList>
            <person name="Lucas S."/>
            <person name="Han J."/>
            <person name="Lapidus A."/>
            <person name="Cheng J.-F."/>
            <person name="Goodwin L."/>
            <person name="Pitluck S."/>
            <person name="Peters L."/>
            <person name="Ovchinnikova G."/>
            <person name="Teshima H."/>
            <person name="Detter J.C."/>
            <person name="Han C."/>
            <person name="Tapia R."/>
            <person name="Land M."/>
            <person name="Hauser L."/>
            <person name="Kyrpides N."/>
            <person name="Ivanova N."/>
            <person name="Pagani I."/>
            <person name="Kruse T."/>
            <person name="de Vos W.M."/>
            <person name="Smidt H."/>
            <person name="Woyke T."/>
        </authorList>
    </citation>
    <scope>NUCLEOTIDE SEQUENCE [LARGE SCALE GENOMIC DNA]</scope>
    <source>
        <strain evidence="17">ATCC 51507 / DSM 9161 / JW/IU-DC1</strain>
    </source>
</reference>
<comment type="similarity">
    <text evidence="2 14">Belongs to the Nudix hydrolase family.</text>
</comment>
<dbReference type="GO" id="GO:0046872">
    <property type="term" value="F:metal ion binding"/>
    <property type="evidence" value="ECO:0007669"/>
    <property type="project" value="UniProtKB-KW"/>
</dbReference>
<gene>
    <name evidence="16" type="ordered locus">Desde_1822</name>
</gene>
<protein>
    <recommendedName>
        <fullName evidence="11">8-oxo-dGTP diphosphatase</fullName>
        <ecNumber evidence="11">3.6.1.55</ecNumber>
    </recommendedName>
</protein>
<comment type="cofactor">
    <cofactor evidence="1 13">
        <name>Mg(2+)</name>
        <dbReference type="ChEBI" id="CHEBI:18420"/>
    </cofactor>
</comment>
<keyword evidence="4" id="KW-0235">DNA replication</keyword>
<dbReference type="STRING" id="756499.Desde_1822"/>
<evidence type="ECO:0000256" key="7">
    <source>
        <dbReference type="ARBA" id="ARBA00022801"/>
    </source>
</evidence>
<dbReference type="GO" id="GO:0044715">
    <property type="term" value="F:8-oxo-dGDP phosphatase activity"/>
    <property type="evidence" value="ECO:0007669"/>
    <property type="project" value="TreeGrafter"/>
</dbReference>
<name>I4A8D3_DESDJ</name>
<evidence type="ECO:0000259" key="15">
    <source>
        <dbReference type="PROSITE" id="PS51462"/>
    </source>
</evidence>
<dbReference type="PROSITE" id="PS51462">
    <property type="entry name" value="NUDIX"/>
    <property type="match status" value="1"/>
</dbReference>
<feature type="domain" description="Nudix hydrolase" evidence="15">
    <location>
        <begin position="1"/>
        <end position="127"/>
    </location>
</feature>
<dbReference type="InterPro" id="IPR003561">
    <property type="entry name" value="Mutator_MutT"/>
</dbReference>
<dbReference type="RefSeq" id="WP_014793706.1">
    <property type="nucleotide sequence ID" value="NC_018017.1"/>
</dbReference>
<comment type="catalytic activity">
    <reaction evidence="10">
        <text>8-oxo-dGTP + H2O = 8-oxo-dGMP + diphosphate + H(+)</text>
        <dbReference type="Rhea" id="RHEA:31575"/>
        <dbReference type="ChEBI" id="CHEBI:15377"/>
        <dbReference type="ChEBI" id="CHEBI:15378"/>
        <dbReference type="ChEBI" id="CHEBI:33019"/>
        <dbReference type="ChEBI" id="CHEBI:63224"/>
        <dbReference type="ChEBI" id="CHEBI:77896"/>
        <dbReference type="EC" id="3.6.1.55"/>
    </reaction>
</comment>
<keyword evidence="8 13" id="KW-0460">Magnesium</keyword>
<dbReference type="SUPFAM" id="SSF55811">
    <property type="entry name" value="Nudix"/>
    <property type="match status" value="1"/>
</dbReference>
<dbReference type="Gene3D" id="3.90.79.10">
    <property type="entry name" value="Nucleoside Triphosphate Pyrophosphohydrolase"/>
    <property type="match status" value="1"/>
</dbReference>
<evidence type="ECO:0000313" key="17">
    <source>
        <dbReference type="Proteomes" id="UP000006053"/>
    </source>
</evidence>
<dbReference type="GO" id="GO:0035539">
    <property type="term" value="F:8-oxo-7,8-dihydrodeoxyguanosine triphosphate pyrophosphatase activity"/>
    <property type="evidence" value="ECO:0007669"/>
    <property type="project" value="UniProtKB-EC"/>
</dbReference>
<dbReference type="OrthoDB" id="9810648at2"/>
<dbReference type="PANTHER" id="PTHR47707">
    <property type="entry name" value="8-OXO-DGTP DIPHOSPHATASE"/>
    <property type="match status" value="1"/>
</dbReference>
<evidence type="ECO:0000256" key="2">
    <source>
        <dbReference type="ARBA" id="ARBA00005582"/>
    </source>
</evidence>
<evidence type="ECO:0000256" key="11">
    <source>
        <dbReference type="ARBA" id="ARBA00038905"/>
    </source>
</evidence>
<dbReference type="GO" id="GO:0006281">
    <property type="term" value="P:DNA repair"/>
    <property type="evidence" value="ECO:0007669"/>
    <property type="project" value="UniProtKB-KW"/>
</dbReference>
<evidence type="ECO:0000256" key="5">
    <source>
        <dbReference type="ARBA" id="ARBA00022723"/>
    </source>
</evidence>
<dbReference type="Proteomes" id="UP000006053">
    <property type="component" value="Chromosome"/>
</dbReference>
<dbReference type="GO" id="GO:0008413">
    <property type="term" value="F:8-oxo-7,8-dihydroguanosine triphosphate pyrophosphatase activity"/>
    <property type="evidence" value="ECO:0007669"/>
    <property type="project" value="InterPro"/>
</dbReference>
<dbReference type="eggNOG" id="COG0494">
    <property type="taxonomic scope" value="Bacteria"/>
</dbReference>
<evidence type="ECO:0000256" key="4">
    <source>
        <dbReference type="ARBA" id="ARBA00022705"/>
    </source>
</evidence>
<dbReference type="HOGENOM" id="CLU_037162_19_3_9"/>
<sequence length="132" mass="15118">MKDVTAAIIVKGKKVLIARRAPGEKHAGGWEFPGGKVETGETPEACLRRELSEEFGIETEVQEYIQSSLYEYPQGSIRLLAYQVKILQGDIQLRVHDRYEWVSVNQLLNYELLPADVPIAHYLQEYLIRTMI</sequence>
<feature type="binding site" evidence="12">
    <location>
        <position position="20"/>
    </location>
    <ligand>
        <name>8-oxo-dGTP</name>
        <dbReference type="ChEBI" id="CHEBI:77896"/>
    </ligand>
</feature>
<dbReference type="PROSITE" id="PS00893">
    <property type="entry name" value="NUDIX_BOX"/>
    <property type="match status" value="1"/>
</dbReference>
<dbReference type="AlphaFoldDB" id="I4A8D3"/>
<dbReference type="GO" id="GO:0006260">
    <property type="term" value="P:DNA replication"/>
    <property type="evidence" value="ECO:0007669"/>
    <property type="project" value="UniProtKB-KW"/>
</dbReference>
<dbReference type="InterPro" id="IPR047127">
    <property type="entry name" value="MutT-like"/>
</dbReference>
<evidence type="ECO:0000256" key="6">
    <source>
        <dbReference type="ARBA" id="ARBA00022763"/>
    </source>
</evidence>
<dbReference type="Pfam" id="PF00293">
    <property type="entry name" value="NUDIX"/>
    <property type="match status" value="1"/>
</dbReference>
<evidence type="ECO:0000256" key="3">
    <source>
        <dbReference type="ARBA" id="ARBA00022457"/>
    </source>
</evidence>
<evidence type="ECO:0000313" key="16">
    <source>
        <dbReference type="EMBL" id="AFM00218.1"/>
    </source>
</evidence>
<evidence type="ECO:0000256" key="8">
    <source>
        <dbReference type="ARBA" id="ARBA00022842"/>
    </source>
</evidence>
<proteinExistence type="inferred from homology"/>
<dbReference type="KEGG" id="ddh:Desde_1822"/>
<dbReference type="PANTHER" id="PTHR47707:SF1">
    <property type="entry name" value="NUDIX HYDROLASE FAMILY PROTEIN"/>
    <property type="match status" value="1"/>
</dbReference>
<keyword evidence="9" id="KW-0234">DNA repair</keyword>
<keyword evidence="17" id="KW-1185">Reference proteome</keyword>
<dbReference type="InterPro" id="IPR020084">
    <property type="entry name" value="NUDIX_hydrolase_CS"/>
</dbReference>
<dbReference type="EC" id="3.6.1.55" evidence="11"/>
<dbReference type="InterPro" id="IPR020476">
    <property type="entry name" value="Nudix_hydrolase"/>
</dbReference>
<feature type="binding site" evidence="13">
    <location>
        <position position="54"/>
    </location>
    <ligand>
        <name>Mg(2+)</name>
        <dbReference type="ChEBI" id="CHEBI:18420"/>
    </ligand>
</feature>
<keyword evidence="7 14" id="KW-0378">Hydrolase</keyword>
<dbReference type="PRINTS" id="PR00502">
    <property type="entry name" value="NUDIXFAMILY"/>
</dbReference>
<evidence type="ECO:0000256" key="14">
    <source>
        <dbReference type="RuleBase" id="RU003476"/>
    </source>
</evidence>
<dbReference type="InterPro" id="IPR015797">
    <property type="entry name" value="NUDIX_hydrolase-like_dom_sf"/>
</dbReference>
<dbReference type="EMBL" id="CP003348">
    <property type="protein sequence ID" value="AFM00218.1"/>
    <property type="molecule type" value="Genomic_DNA"/>
</dbReference>
<evidence type="ECO:0000256" key="13">
    <source>
        <dbReference type="PIRSR" id="PIRSR603561-2"/>
    </source>
</evidence>
<accession>I4A8D3</accession>
<keyword evidence="3" id="KW-0515">Mutator protein</keyword>
<dbReference type="NCBIfam" id="TIGR00586">
    <property type="entry name" value="mutt"/>
    <property type="match status" value="1"/>
</dbReference>
<evidence type="ECO:0000256" key="10">
    <source>
        <dbReference type="ARBA" id="ARBA00035861"/>
    </source>
</evidence>
<dbReference type="InterPro" id="IPR000086">
    <property type="entry name" value="NUDIX_hydrolase_dom"/>
</dbReference>
<dbReference type="GO" id="GO:0044716">
    <property type="term" value="F:8-oxo-GDP phosphatase activity"/>
    <property type="evidence" value="ECO:0007669"/>
    <property type="project" value="TreeGrafter"/>
</dbReference>
<dbReference type="CDD" id="cd03425">
    <property type="entry name" value="NUDIX_MutT_NudA_like"/>
    <property type="match status" value="1"/>
</dbReference>
<keyword evidence="5 13" id="KW-0479">Metal-binding</keyword>
<keyword evidence="6" id="KW-0227">DNA damage</keyword>
<organism evidence="16 17">
    <name type="scientific">Desulfitobacterium dehalogenans (strain ATCC 51507 / DSM 9161 / JW/IU-DC1)</name>
    <dbReference type="NCBI Taxonomy" id="756499"/>
    <lineage>
        <taxon>Bacteria</taxon>
        <taxon>Bacillati</taxon>
        <taxon>Bacillota</taxon>
        <taxon>Clostridia</taxon>
        <taxon>Eubacteriales</taxon>
        <taxon>Desulfitobacteriaceae</taxon>
        <taxon>Desulfitobacterium</taxon>
    </lineage>
</organism>
<evidence type="ECO:0000256" key="1">
    <source>
        <dbReference type="ARBA" id="ARBA00001946"/>
    </source>
</evidence>